<comment type="caution">
    <text evidence="1">The sequence shown here is derived from an EMBL/GenBank/DDBJ whole genome shotgun (WGS) entry which is preliminary data.</text>
</comment>
<proteinExistence type="predicted"/>
<sequence length="38" mass="4550">MRIPFQVHDISVVRWRDMPGVYCSISLYYKNKTENSES</sequence>
<dbReference type="EMBL" id="AGUE01000227">
    <property type="protein sequence ID" value="EHK96733.1"/>
    <property type="molecule type" value="Genomic_DNA"/>
</dbReference>
<dbReference type="Proteomes" id="UP000005446">
    <property type="component" value="Unassembled WGS sequence"/>
</dbReference>
<accession>H0EXK0</accession>
<reference evidence="1 2" key="1">
    <citation type="journal article" date="2012" name="Eukaryot. Cell">
        <title>Genome sequence of the fungus Glarea lozoyensis: the first genome sequence of a species from the Helotiaceae family.</title>
        <authorList>
            <person name="Youssar L."/>
            <person name="Gruening B.A."/>
            <person name="Erxleben A."/>
            <person name="Guenther S."/>
            <person name="Huettel W."/>
        </authorList>
    </citation>
    <scope>NUCLEOTIDE SEQUENCE [LARGE SCALE GENOMIC DNA]</scope>
    <source>
        <strain evidence="2">ATCC 74030 / MF5533</strain>
    </source>
</reference>
<name>H0EXK0_GLAL7</name>
<dbReference type="HOGENOM" id="CLU_3335697_0_0_1"/>
<evidence type="ECO:0000313" key="2">
    <source>
        <dbReference type="Proteomes" id="UP000005446"/>
    </source>
</evidence>
<protein>
    <submittedName>
        <fullName evidence="1">Uncharacterized protein</fullName>
    </submittedName>
</protein>
<evidence type="ECO:0000313" key="1">
    <source>
        <dbReference type="EMBL" id="EHK96733.1"/>
    </source>
</evidence>
<keyword evidence="2" id="KW-1185">Reference proteome</keyword>
<dbReference type="AlphaFoldDB" id="H0EXK0"/>
<organism evidence="1 2">
    <name type="scientific">Glarea lozoyensis (strain ATCC 74030 / MF5533)</name>
    <dbReference type="NCBI Taxonomy" id="1104152"/>
    <lineage>
        <taxon>Eukaryota</taxon>
        <taxon>Fungi</taxon>
        <taxon>Dikarya</taxon>
        <taxon>Ascomycota</taxon>
        <taxon>Pezizomycotina</taxon>
        <taxon>Leotiomycetes</taxon>
        <taxon>Helotiales</taxon>
        <taxon>Helotiaceae</taxon>
        <taxon>Glarea</taxon>
    </lineage>
</organism>
<dbReference type="InParanoid" id="H0EXK0"/>
<gene>
    <name evidence="1" type="ORF">M7I_7536</name>
</gene>